<dbReference type="Proteomes" id="UP001548590">
    <property type="component" value="Unassembled WGS sequence"/>
</dbReference>
<evidence type="ECO:0000259" key="6">
    <source>
        <dbReference type="SMART" id="SM01009"/>
    </source>
</evidence>
<evidence type="ECO:0000256" key="2">
    <source>
        <dbReference type="ARBA" id="ARBA00012000"/>
    </source>
</evidence>
<reference evidence="7 8" key="1">
    <citation type="submission" date="2024-07" db="EMBL/GenBank/DDBJ databases">
        <title>Uliginosibacterium paludis KCTC:42655.</title>
        <authorList>
            <person name="Kim M.K."/>
        </authorList>
    </citation>
    <scope>NUCLEOTIDE SEQUENCE [LARGE SCALE GENOMIC DNA]</scope>
    <source>
        <strain evidence="7 8">KCTC 42655</strain>
    </source>
</reference>
<comment type="caution">
    <text evidence="7">The sequence shown here is derived from an EMBL/GenBank/DDBJ whole genome shotgun (WGS) entry which is preliminary data.</text>
</comment>
<evidence type="ECO:0000313" key="8">
    <source>
        <dbReference type="Proteomes" id="UP001548590"/>
    </source>
</evidence>
<dbReference type="SMART" id="SM00478">
    <property type="entry name" value="ENDO3c"/>
    <property type="match status" value="1"/>
</dbReference>
<dbReference type="Pfam" id="PF00730">
    <property type="entry name" value="HhH-GPD"/>
    <property type="match status" value="1"/>
</dbReference>
<keyword evidence="8" id="KW-1185">Reference proteome</keyword>
<dbReference type="SMART" id="SM01009">
    <property type="entry name" value="AlkA_N"/>
    <property type="match status" value="1"/>
</dbReference>
<evidence type="ECO:0000256" key="3">
    <source>
        <dbReference type="ARBA" id="ARBA00022763"/>
    </source>
</evidence>
<sequence length="294" mass="31349">MSSHDFVIALPADYPLSGFLAFHARDNQQIAERTGPDWLEKAFVWHGQPAWLQLAFRPGHIAVRFEGSLPDAAALRRRVAHMLGLDQPVARFESCFAGHPQLGPLLARQRGLRIPQSATPFEALSWAITGQQISVVAALSLRRRMILAAGAVNEHGMPCYPDAKAVADLGEAALRACGFSTAKAACLAQLATALASGGLVLPGSESSPDDIVFEGLLRGIRGIGPWTRQYTLLRGYAALDASLHGDVAVRRGIEALRGETAPVTPAQAEAWLAQFAPFRALVAAHLWAAASSAP</sequence>
<dbReference type="CDD" id="cd00056">
    <property type="entry name" value="ENDO3c"/>
    <property type="match status" value="1"/>
</dbReference>
<accession>A0ABV2CSW7</accession>
<evidence type="ECO:0000256" key="1">
    <source>
        <dbReference type="ARBA" id="ARBA00000086"/>
    </source>
</evidence>
<dbReference type="PANTHER" id="PTHR43003">
    <property type="entry name" value="DNA-3-METHYLADENINE GLYCOSYLASE"/>
    <property type="match status" value="1"/>
</dbReference>
<dbReference type="SUPFAM" id="SSF48150">
    <property type="entry name" value="DNA-glycosylase"/>
    <property type="match status" value="1"/>
</dbReference>
<gene>
    <name evidence="7" type="ORF">ABVT11_14365</name>
</gene>
<feature type="domain" description="DNA-3-methyladenine glycosylase AlkA N-terminal" evidence="6">
    <location>
        <begin position="7"/>
        <end position="119"/>
    </location>
</feature>
<dbReference type="Pfam" id="PF06029">
    <property type="entry name" value="AlkA_N"/>
    <property type="match status" value="1"/>
</dbReference>
<protein>
    <recommendedName>
        <fullName evidence="2">DNA-3-methyladenine glycosylase II</fullName>
        <ecNumber evidence="2">3.2.2.21</ecNumber>
    </recommendedName>
</protein>
<dbReference type="RefSeq" id="WP_345930059.1">
    <property type="nucleotide sequence ID" value="NZ_JBDIVF010000014.1"/>
</dbReference>
<feature type="domain" description="HhH-GPD" evidence="5">
    <location>
        <begin position="129"/>
        <end position="291"/>
    </location>
</feature>
<dbReference type="EMBL" id="JBEWLZ010000008">
    <property type="protein sequence ID" value="MET1491019.1"/>
    <property type="molecule type" value="Genomic_DNA"/>
</dbReference>
<dbReference type="Gene3D" id="3.30.310.20">
    <property type="entry name" value="DNA-3-methyladenine glycosylase AlkA, N-terminal domain"/>
    <property type="match status" value="1"/>
</dbReference>
<evidence type="ECO:0000256" key="4">
    <source>
        <dbReference type="ARBA" id="ARBA00023204"/>
    </source>
</evidence>
<evidence type="ECO:0000259" key="5">
    <source>
        <dbReference type="SMART" id="SM00478"/>
    </source>
</evidence>
<organism evidence="7 8">
    <name type="scientific">Uliginosibacterium paludis</name>
    <dbReference type="NCBI Taxonomy" id="1615952"/>
    <lineage>
        <taxon>Bacteria</taxon>
        <taxon>Pseudomonadati</taxon>
        <taxon>Pseudomonadota</taxon>
        <taxon>Betaproteobacteria</taxon>
        <taxon>Rhodocyclales</taxon>
        <taxon>Zoogloeaceae</taxon>
        <taxon>Uliginosibacterium</taxon>
    </lineage>
</organism>
<dbReference type="InterPro" id="IPR051912">
    <property type="entry name" value="Alkylbase_DNA_Glycosylase/TA"/>
</dbReference>
<comment type="catalytic activity">
    <reaction evidence="1">
        <text>Hydrolysis of alkylated DNA, releasing 3-methyladenine, 3-methylguanine, 7-methylguanine and 7-methyladenine.</text>
        <dbReference type="EC" id="3.2.2.21"/>
    </reaction>
</comment>
<dbReference type="InterPro" id="IPR011257">
    <property type="entry name" value="DNA_glycosylase"/>
</dbReference>
<evidence type="ECO:0000313" key="7">
    <source>
        <dbReference type="EMBL" id="MET1491019.1"/>
    </source>
</evidence>
<dbReference type="PANTHER" id="PTHR43003:SF13">
    <property type="entry name" value="DNA-3-METHYLADENINE GLYCOSYLASE 2"/>
    <property type="match status" value="1"/>
</dbReference>
<name>A0ABV2CSW7_9RHOO</name>
<keyword evidence="4" id="KW-0234">DNA repair</keyword>
<dbReference type="InterPro" id="IPR037046">
    <property type="entry name" value="AlkA_N_sf"/>
</dbReference>
<proteinExistence type="predicted"/>
<dbReference type="EC" id="3.2.2.21" evidence="2"/>
<dbReference type="InterPro" id="IPR003265">
    <property type="entry name" value="HhH-GPD_domain"/>
</dbReference>
<keyword evidence="3" id="KW-0227">DNA damage</keyword>
<dbReference type="InterPro" id="IPR010316">
    <property type="entry name" value="AlkA_N"/>
</dbReference>
<dbReference type="Gene3D" id="1.10.340.30">
    <property type="entry name" value="Hypothetical protein, domain 2"/>
    <property type="match status" value="1"/>
</dbReference>